<feature type="domain" description="Major facilitator superfamily (MFS) profile" evidence="5">
    <location>
        <begin position="636"/>
        <end position="1042"/>
    </location>
</feature>
<organism evidence="6 7">
    <name type="scientific">Candida glabrata</name>
    <name type="common">Yeast</name>
    <name type="synonym">Torulopsis glabrata</name>
    <dbReference type="NCBI Taxonomy" id="5478"/>
    <lineage>
        <taxon>Eukaryota</taxon>
        <taxon>Fungi</taxon>
        <taxon>Dikarya</taxon>
        <taxon>Ascomycota</taxon>
        <taxon>Saccharomycotina</taxon>
        <taxon>Saccharomycetes</taxon>
        <taxon>Saccharomycetales</taxon>
        <taxon>Saccharomycetaceae</taxon>
        <taxon>Nakaseomyces</taxon>
    </lineage>
</organism>
<proteinExistence type="inferred from homology"/>
<feature type="transmembrane region" description="Helical" evidence="4">
    <location>
        <begin position="510"/>
        <end position="532"/>
    </location>
</feature>
<dbReference type="Gene3D" id="1.20.1250.20">
    <property type="entry name" value="MFS general substrate transporter like domains"/>
    <property type="match status" value="3"/>
</dbReference>
<dbReference type="VEuPathDB" id="FungiDB:GVI51_I09581"/>
<dbReference type="GO" id="GO:0071944">
    <property type="term" value="C:cell periphery"/>
    <property type="evidence" value="ECO:0007669"/>
    <property type="project" value="UniProtKB-ARBA"/>
</dbReference>
<comment type="subcellular location">
    <subcellularLocation>
        <location evidence="1">Membrane</location>
        <topology evidence="1">Multi-pass membrane protein</topology>
    </subcellularLocation>
</comment>
<dbReference type="VEuPathDB" id="FungiDB:GWK60_I05203"/>
<evidence type="ECO:0000313" key="6">
    <source>
        <dbReference type="EMBL" id="KTB05183.1"/>
    </source>
</evidence>
<feature type="region of interest" description="Disordered" evidence="3">
    <location>
        <begin position="54"/>
        <end position="111"/>
    </location>
</feature>
<evidence type="ECO:0000259" key="5">
    <source>
        <dbReference type="PROSITE" id="PS50850"/>
    </source>
</evidence>
<evidence type="ECO:0000256" key="4">
    <source>
        <dbReference type="SAM" id="Phobius"/>
    </source>
</evidence>
<dbReference type="SUPFAM" id="SSF103473">
    <property type="entry name" value="MFS general substrate transporter"/>
    <property type="match status" value="2"/>
</dbReference>
<feature type="transmembrane region" description="Helical" evidence="4">
    <location>
        <begin position="926"/>
        <end position="945"/>
    </location>
</feature>
<feature type="transmembrane region" description="Helical" evidence="4">
    <location>
        <begin position="634"/>
        <end position="655"/>
    </location>
</feature>
<dbReference type="PANTHER" id="PTHR11360">
    <property type="entry name" value="MONOCARBOXYLATE TRANSPORTER"/>
    <property type="match status" value="1"/>
</dbReference>
<dbReference type="EMBL" id="LLZZ01000114">
    <property type="protein sequence ID" value="KTB05183.1"/>
    <property type="molecule type" value="Genomic_DNA"/>
</dbReference>
<dbReference type="VEuPathDB" id="FungiDB:CAGL0I09702g"/>
<feature type="transmembrane region" description="Helical" evidence="4">
    <location>
        <begin position="386"/>
        <end position="404"/>
    </location>
</feature>
<dbReference type="PROSITE" id="PS50850">
    <property type="entry name" value="MFS"/>
    <property type="match status" value="2"/>
</dbReference>
<comment type="similarity">
    <text evidence="2">Belongs to the major facilitator superfamily. Monocarboxylate porter (TC 2.A.1.13) family.</text>
</comment>
<dbReference type="VEuPathDB" id="FungiDB:B1J91_I09702g"/>
<dbReference type="InterPro" id="IPR036259">
    <property type="entry name" value="MFS_trans_sf"/>
</dbReference>
<feature type="transmembrane region" description="Helical" evidence="4">
    <location>
        <begin position="896"/>
        <end position="914"/>
    </location>
</feature>
<dbReference type="VEuPathDB" id="FungiDB:GWK60_I05225"/>
<dbReference type="GO" id="GO:0032218">
    <property type="term" value="P:riboflavin transport"/>
    <property type="evidence" value="ECO:0007669"/>
    <property type="project" value="TreeGrafter"/>
</dbReference>
<evidence type="ECO:0000256" key="2">
    <source>
        <dbReference type="ARBA" id="ARBA00006727"/>
    </source>
</evidence>
<feature type="transmembrane region" description="Helical" evidence="4">
    <location>
        <begin position="704"/>
        <end position="721"/>
    </location>
</feature>
<feature type="transmembrane region" description="Helical" evidence="4">
    <location>
        <begin position="957"/>
        <end position="978"/>
    </location>
</feature>
<feature type="transmembrane region" description="Helical" evidence="4">
    <location>
        <begin position="990"/>
        <end position="1010"/>
    </location>
</feature>
<feature type="transmembrane region" description="Helical" evidence="4">
    <location>
        <begin position="1016"/>
        <end position="1037"/>
    </location>
</feature>
<evidence type="ECO:0000256" key="3">
    <source>
        <dbReference type="SAM" id="MobiDB-lite"/>
    </source>
</evidence>
<dbReference type="GO" id="GO:0016020">
    <property type="term" value="C:membrane"/>
    <property type="evidence" value="ECO:0007669"/>
    <property type="project" value="UniProtKB-SubCell"/>
</dbReference>
<feature type="transmembrane region" description="Helical" evidence="4">
    <location>
        <begin position="447"/>
        <end position="467"/>
    </location>
</feature>
<dbReference type="InterPro" id="IPR050327">
    <property type="entry name" value="Proton-linked_MCT"/>
</dbReference>
<dbReference type="Proteomes" id="UP000054886">
    <property type="component" value="Unassembled WGS sequence"/>
</dbReference>
<feature type="transmembrane region" description="Helical" evidence="4">
    <location>
        <begin position="675"/>
        <end position="697"/>
    </location>
</feature>
<dbReference type="PANTHER" id="PTHR11360:SF177">
    <property type="entry name" value="RIBOFLAVIN TRANSPORTER MCH5"/>
    <property type="match status" value="1"/>
</dbReference>
<dbReference type="VEuPathDB" id="FungiDB:CAGL0I09724g"/>
<feature type="transmembrane region" description="Helical" evidence="4">
    <location>
        <begin position="292"/>
        <end position="310"/>
    </location>
</feature>
<gene>
    <name evidence="6" type="ORF">AO440_002752</name>
</gene>
<feature type="region of interest" description="Disordered" evidence="3">
    <location>
        <begin position="591"/>
        <end position="610"/>
    </location>
</feature>
<feature type="transmembrane region" description="Helical" evidence="4">
    <location>
        <begin position="164"/>
        <end position="187"/>
    </location>
</feature>
<keyword evidence="4" id="KW-1133">Transmembrane helix</keyword>
<keyword evidence="4" id="KW-0812">Transmembrane</keyword>
<feature type="transmembrane region" description="Helical" evidence="4">
    <location>
        <begin position="861"/>
        <end position="884"/>
    </location>
</feature>
<feature type="transmembrane region" description="Helical" evidence="4">
    <location>
        <begin position="416"/>
        <end position="435"/>
    </location>
</feature>
<feature type="transmembrane region" description="Helical" evidence="4">
    <location>
        <begin position="479"/>
        <end position="498"/>
    </location>
</feature>
<feature type="transmembrane region" description="Helical" evidence="4">
    <location>
        <begin position="194"/>
        <end position="211"/>
    </location>
</feature>
<feature type="transmembrane region" description="Helical" evidence="4">
    <location>
        <begin position="802"/>
        <end position="820"/>
    </location>
</feature>
<keyword evidence="4" id="KW-0472">Membrane</keyword>
<dbReference type="InterPro" id="IPR020846">
    <property type="entry name" value="MFS_dom"/>
</dbReference>
<feature type="compositionally biased region" description="Basic and acidic residues" evidence="3">
    <location>
        <begin position="68"/>
        <end position="78"/>
    </location>
</feature>
<evidence type="ECO:0000313" key="7">
    <source>
        <dbReference type="Proteomes" id="UP000054886"/>
    </source>
</evidence>
<feature type="domain" description="Major facilitator superfamily (MFS) profile" evidence="5">
    <location>
        <begin position="126"/>
        <end position="532"/>
    </location>
</feature>
<dbReference type="GO" id="GO:0022857">
    <property type="term" value="F:transmembrane transporter activity"/>
    <property type="evidence" value="ECO:0007669"/>
    <property type="project" value="InterPro"/>
</dbReference>
<protein>
    <submittedName>
        <fullName evidence="6">Riboflavin transporter MCH5</fullName>
    </submittedName>
</protein>
<dbReference type="CDD" id="cd17352">
    <property type="entry name" value="MFS_MCT_SLC16"/>
    <property type="match status" value="2"/>
</dbReference>
<name>A0A0W0CQJ6_CANGB</name>
<feature type="transmembrane region" description="Helical" evidence="4">
    <location>
        <begin position="124"/>
        <end position="144"/>
    </location>
</feature>
<feature type="transmembrane region" description="Helical" evidence="4">
    <location>
        <begin position="727"/>
        <end position="751"/>
    </location>
</feature>
<sequence length="1050" mass="115720">MVHENGVTQADYAYRTYNTDANENTHADAVSISSSVTGDSAGPMAFDSDVISVDKKAKGSSSEGNYLTRERTHQKDNETDSESDSEDTATVVRSNDSSDVESNYEEKPLNYSDVDDFPEGGLRAWTTVIGCFCGLVACFGLLNASGVVEDHVQQYQLANENPSTIGWIFSVFLFINFSSCIFSGTYFDRNGFRNPVILGGILHVAGLIATANCTKVWHFILAFSIVCGFGNGILIAPLVSVPAHYFNKRRGTALACATVGGSVGGVIFPVILRKFFTMKSTSDPNYGFVWGLRAWGLIDLFLLVIAVLMAKERLPNVVLTEEEKRVPTWKRVLKIYFMESFDAKAFLDMKYLFCVIGTVIGEFSLCATITYFASYSTAHGISESDAYMLIMVVNLVGILGRYIPGYLSDVIGRFNVAIITICGLGIVMLVGWLPFGTNLKNMYVISALYGFFSGSIFSLLPVCCGQISKTEEFGRRYSTMYFVVAFGTLIAVPVTGAIIGNESLQSYQHYVIFCGVTTLLCAVSFVISRYYCVGFKLSLEMASLPSVLQGASSSDVGATNGVVYNHRDGYQYKKGESSEIDDYLSRQLTAKMEEESDSESEDTDVPDSHNKMDDEKLLYQFDDIDDFPEGGFKAWTNVLGCFLGLTACFGTLNATGVIEDHIQKYQLSDVKTSTIGWIFSLFLFINYSCCIFSGTYFDRNGYRDPVILGTVLHVAGLIATANCTKVWHFILAFSIVCGFGNGILIAPLVAVPAHYFCRRRGTAVACATIGGSIGGVIFPIIVRKFYALKSDTDPNFGYAWGMRTWALIDLFLLSLSLLLAKERLPHVVEPEKYQNESKFQRIMRVYIRQSCDLKGFLDMKYLFCVSGTVLGEICLCSTITYFASYSTAHGLSESDAYMFIMVINALGIPGRWLPGYFSDWIGRFNIAIITIFSLSIVILVGWLPFGNTLANMYVISALYGFFSGSILSLLPVCCGQISKTEEFGKRYSTMYLGVAFGNLIFIPVTGAIIGNESLTGYRNFVIFCGVASILSALCFIISRHFCVGFRFVKF</sequence>
<feature type="transmembrane region" description="Helical" evidence="4">
    <location>
        <begin position="351"/>
        <end position="374"/>
    </location>
</feature>
<feature type="transmembrane region" description="Helical" evidence="4">
    <location>
        <begin position="763"/>
        <end position="782"/>
    </location>
</feature>
<accession>A0A0W0CQJ6</accession>
<dbReference type="VEuPathDB" id="FungiDB:GVI51_I09559"/>
<dbReference type="Pfam" id="PF07690">
    <property type="entry name" value="MFS_1"/>
    <property type="match status" value="2"/>
</dbReference>
<evidence type="ECO:0000256" key="1">
    <source>
        <dbReference type="ARBA" id="ARBA00004141"/>
    </source>
</evidence>
<dbReference type="AlphaFoldDB" id="A0A0W0CQJ6"/>
<feature type="compositionally biased region" description="Acidic residues" evidence="3">
    <location>
        <begin position="594"/>
        <end position="605"/>
    </location>
</feature>
<comment type="caution">
    <text evidence="6">The sequence shown here is derived from an EMBL/GenBank/DDBJ whole genome shotgun (WGS) entry which is preliminary data.</text>
</comment>
<dbReference type="InterPro" id="IPR011701">
    <property type="entry name" value="MFS"/>
</dbReference>
<reference evidence="6 7" key="1">
    <citation type="submission" date="2015-10" db="EMBL/GenBank/DDBJ databases">
        <title>Draft genomes sequences of Candida glabrata isolates 1A, 1B, 2A, 2B, 3A and 3B.</title>
        <authorList>
            <person name="Haavelsrud O.E."/>
            <person name="Gaustad P."/>
        </authorList>
    </citation>
    <scope>NUCLEOTIDE SEQUENCE [LARGE SCALE GENOMIC DNA]</scope>
    <source>
        <strain evidence="6">910700640</strain>
    </source>
</reference>
<dbReference type="VEuPathDB" id="FungiDB:B1J91_I09724g"/>
<feature type="transmembrane region" description="Helical" evidence="4">
    <location>
        <begin position="251"/>
        <end position="272"/>
    </location>
</feature>
<feature type="transmembrane region" description="Helical" evidence="4">
    <location>
        <begin position="217"/>
        <end position="239"/>
    </location>
</feature>